<proteinExistence type="inferred from homology"/>
<evidence type="ECO:0000313" key="4">
    <source>
        <dbReference type="EMBL" id="PKA58956.1"/>
    </source>
</evidence>
<accession>A0A2I0ATW5</accession>
<keyword evidence="5" id="KW-1185">Reference proteome</keyword>
<dbReference type="PROSITE" id="PS51257">
    <property type="entry name" value="PROKAR_LIPOPROTEIN"/>
    <property type="match status" value="1"/>
</dbReference>
<feature type="chain" id="PRO_5014117947" description="Non-specific lipid-transfer protein" evidence="2">
    <location>
        <begin position="21"/>
        <end position="112"/>
    </location>
</feature>
<sequence>MGRVVSVAAVLMIAVACANAQVPSCREVARMIAPCVAYLAGRAVAPYGLCCGGVVALNRTVLTVPDRTSVCACLKTIAPRLPILNIARAAILPRACGVDLNVTISPSIDCDT</sequence>
<dbReference type="OrthoDB" id="1862539at2759"/>
<dbReference type="CDD" id="cd01960">
    <property type="entry name" value="nsLTP1"/>
    <property type="match status" value="1"/>
</dbReference>
<evidence type="ECO:0000259" key="3">
    <source>
        <dbReference type="SMART" id="SM00499"/>
    </source>
</evidence>
<name>A0A2I0ATW5_9ASPA</name>
<reference evidence="4 5" key="1">
    <citation type="journal article" date="2017" name="Nature">
        <title>The Apostasia genome and the evolution of orchids.</title>
        <authorList>
            <person name="Zhang G.Q."/>
            <person name="Liu K.W."/>
            <person name="Li Z."/>
            <person name="Lohaus R."/>
            <person name="Hsiao Y.Y."/>
            <person name="Niu S.C."/>
            <person name="Wang J.Y."/>
            <person name="Lin Y.C."/>
            <person name="Xu Q."/>
            <person name="Chen L.J."/>
            <person name="Yoshida K."/>
            <person name="Fujiwara S."/>
            <person name="Wang Z.W."/>
            <person name="Zhang Y.Q."/>
            <person name="Mitsuda N."/>
            <person name="Wang M."/>
            <person name="Liu G.H."/>
            <person name="Pecoraro L."/>
            <person name="Huang H.X."/>
            <person name="Xiao X.J."/>
            <person name="Lin M."/>
            <person name="Wu X.Y."/>
            <person name="Wu W.L."/>
            <person name="Chen Y.Y."/>
            <person name="Chang S.B."/>
            <person name="Sakamoto S."/>
            <person name="Ohme-Takagi M."/>
            <person name="Yagi M."/>
            <person name="Zeng S.J."/>
            <person name="Shen C.Y."/>
            <person name="Yeh C.M."/>
            <person name="Luo Y.B."/>
            <person name="Tsai W.C."/>
            <person name="Van de Peer Y."/>
            <person name="Liu Z.J."/>
        </authorList>
    </citation>
    <scope>NUCLEOTIDE SEQUENCE [LARGE SCALE GENOMIC DNA]</scope>
    <source>
        <strain evidence="5">cv. Shenzhen</strain>
        <tissue evidence="4">Stem</tissue>
    </source>
</reference>
<dbReference type="GO" id="GO:0008289">
    <property type="term" value="F:lipid binding"/>
    <property type="evidence" value="ECO:0007669"/>
    <property type="project" value="UniProtKB-KW"/>
</dbReference>
<dbReference type="PRINTS" id="PR00382">
    <property type="entry name" value="LIPIDTRNSFER"/>
</dbReference>
<dbReference type="Gene3D" id="1.10.110.10">
    <property type="entry name" value="Plant lipid-transfer and hydrophobic proteins"/>
    <property type="match status" value="1"/>
</dbReference>
<dbReference type="GO" id="GO:0006869">
    <property type="term" value="P:lipid transport"/>
    <property type="evidence" value="ECO:0007669"/>
    <property type="project" value="InterPro"/>
</dbReference>
<feature type="signal peptide" evidence="2">
    <location>
        <begin position="1"/>
        <end position="20"/>
    </location>
</feature>
<evidence type="ECO:0000256" key="2">
    <source>
        <dbReference type="SAM" id="SignalP"/>
    </source>
</evidence>
<feature type="domain" description="Bifunctional inhibitor/plant lipid transfer protein/seed storage helical" evidence="3">
    <location>
        <begin position="25"/>
        <end position="110"/>
    </location>
</feature>
<dbReference type="InterPro" id="IPR036312">
    <property type="entry name" value="Bifun_inhib/LTP/seed_sf"/>
</dbReference>
<dbReference type="InterPro" id="IPR016140">
    <property type="entry name" value="Bifunc_inhib/LTP/seed_store"/>
</dbReference>
<dbReference type="EMBL" id="KZ451950">
    <property type="protein sequence ID" value="PKA58956.1"/>
    <property type="molecule type" value="Genomic_DNA"/>
</dbReference>
<keyword evidence="1" id="KW-0446">Lipid-binding</keyword>
<dbReference type="Proteomes" id="UP000236161">
    <property type="component" value="Unassembled WGS sequence"/>
</dbReference>
<evidence type="ECO:0000256" key="1">
    <source>
        <dbReference type="RuleBase" id="RU000628"/>
    </source>
</evidence>
<comment type="similarity">
    <text evidence="1">Belongs to the plant LTP family.</text>
</comment>
<organism evidence="4 5">
    <name type="scientific">Apostasia shenzhenica</name>
    <dbReference type="NCBI Taxonomy" id="1088818"/>
    <lineage>
        <taxon>Eukaryota</taxon>
        <taxon>Viridiplantae</taxon>
        <taxon>Streptophyta</taxon>
        <taxon>Embryophyta</taxon>
        <taxon>Tracheophyta</taxon>
        <taxon>Spermatophyta</taxon>
        <taxon>Magnoliopsida</taxon>
        <taxon>Liliopsida</taxon>
        <taxon>Asparagales</taxon>
        <taxon>Orchidaceae</taxon>
        <taxon>Apostasioideae</taxon>
        <taxon>Apostasia</taxon>
    </lineage>
</organism>
<evidence type="ECO:0000313" key="5">
    <source>
        <dbReference type="Proteomes" id="UP000236161"/>
    </source>
</evidence>
<keyword evidence="1" id="KW-0813">Transport</keyword>
<keyword evidence="2" id="KW-0732">Signal</keyword>
<dbReference type="AlphaFoldDB" id="A0A2I0ATW5"/>
<dbReference type="SMART" id="SM00499">
    <property type="entry name" value="AAI"/>
    <property type="match status" value="1"/>
</dbReference>
<dbReference type="Pfam" id="PF00234">
    <property type="entry name" value="Tryp_alpha_amyl"/>
    <property type="match status" value="1"/>
</dbReference>
<dbReference type="InterPro" id="IPR000528">
    <property type="entry name" value="Plant_nsLTP"/>
</dbReference>
<protein>
    <recommendedName>
        <fullName evidence="1">Non-specific lipid-transfer protein</fullName>
    </recommendedName>
</protein>
<dbReference type="STRING" id="1088818.A0A2I0ATW5"/>
<gene>
    <name evidence="4" type="ORF">AXF42_Ash001049</name>
</gene>
<dbReference type="PANTHER" id="PTHR33076">
    <property type="entry name" value="NON-SPECIFIC LIPID-TRANSFER PROTEIN 2-RELATED"/>
    <property type="match status" value="1"/>
</dbReference>
<dbReference type="SUPFAM" id="SSF47699">
    <property type="entry name" value="Bifunctional inhibitor/lipid-transfer protein/seed storage 2S albumin"/>
    <property type="match status" value="1"/>
</dbReference>
<comment type="function">
    <text evidence="1">Plant non-specific lipid-transfer proteins transfer phospholipids as well as galactolipids across membranes. May play a role in wax or cutin deposition in the cell walls of expanding epidermal cells and certain secretory tissues.</text>
</comment>